<gene>
    <name evidence="2" type="ORF">XpruCFBP8353_03165</name>
    <name evidence="3" type="ORF">XpruCFBP8354_03165</name>
</gene>
<dbReference type="OrthoDB" id="119666at2"/>
<dbReference type="Proteomes" id="UP000233720">
    <property type="component" value="Unassembled WGS sequence"/>
</dbReference>
<keyword evidence="5" id="KW-1185">Reference proteome</keyword>
<dbReference type="InterPro" id="IPR049221">
    <property type="entry name" value="DUF6869"/>
</dbReference>
<feature type="domain" description="DUF6869" evidence="1">
    <location>
        <begin position="22"/>
        <end position="121"/>
    </location>
</feature>
<reference evidence="4 5" key="1">
    <citation type="submission" date="2017-11" db="EMBL/GenBank/DDBJ databases">
        <title>Xanthomonas prunicola sp. nov., a novel pathogen that affects nectarine (Prunus persica var. nectarine) trees.</title>
        <authorList>
            <person name="Lopez M."/>
            <person name="Lopez-Soriano P."/>
            <person name="Garita-Cambronero J."/>
            <person name="Beltran C."/>
            <person name="Taghouti G."/>
            <person name="Portier P."/>
            <person name="Cubero J."/>
            <person name="Fischer-Le Saux M."/>
            <person name="Marco-Noales E."/>
        </authorList>
    </citation>
    <scope>NUCLEOTIDE SEQUENCE [LARGE SCALE GENOMIC DNA]</scope>
    <source>
        <strain evidence="2 4">CFBP8353</strain>
        <strain evidence="3 5">CFBP8354</strain>
    </source>
</reference>
<dbReference type="Pfam" id="PF21746">
    <property type="entry name" value="DUF6869"/>
    <property type="match status" value="1"/>
</dbReference>
<evidence type="ECO:0000313" key="5">
    <source>
        <dbReference type="Proteomes" id="UP000233748"/>
    </source>
</evidence>
<dbReference type="AlphaFoldDB" id="A0A2N3RNN7"/>
<comment type="caution">
    <text evidence="2">The sequence shown here is derived from an EMBL/GenBank/DDBJ whole genome shotgun (WGS) entry which is preliminary data.</text>
</comment>
<evidence type="ECO:0000313" key="2">
    <source>
        <dbReference type="EMBL" id="PKV14102.1"/>
    </source>
</evidence>
<accession>A0A2N3RNN7</accession>
<organism evidence="2 4">
    <name type="scientific">Xanthomonas prunicola</name>
    <dbReference type="NCBI Taxonomy" id="2053930"/>
    <lineage>
        <taxon>Bacteria</taxon>
        <taxon>Pseudomonadati</taxon>
        <taxon>Pseudomonadota</taxon>
        <taxon>Gammaproteobacteria</taxon>
        <taxon>Lysobacterales</taxon>
        <taxon>Lysobacteraceae</taxon>
        <taxon>Xanthomonas</taxon>
    </lineage>
</organism>
<proteinExistence type="predicted"/>
<evidence type="ECO:0000259" key="1">
    <source>
        <dbReference type="Pfam" id="PF21746"/>
    </source>
</evidence>
<dbReference type="RefSeq" id="WP_101361877.1">
    <property type="nucleotide sequence ID" value="NZ_PHKV01000001.1"/>
</dbReference>
<dbReference type="EMBL" id="PHKV01000001">
    <property type="protein sequence ID" value="PKV14102.1"/>
    <property type="molecule type" value="Genomic_DNA"/>
</dbReference>
<sequence>MKPNEIQRWAQTYIEAQKRQITNTEDPLWWAVDLFFELMESKPEACWEVLVEISRCNPPEGVISIAGAGPLEDLIDSHGNRFIDQIEVEAERNSVFRKMLDAVWESSDNTTWSRIMEIRSQK</sequence>
<name>A0A2N3RNN7_9XANT</name>
<dbReference type="EMBL" id="PHKW01000001">
    <property type="protein sequence ID" value="PKV18383.1"/>
    <property type="molecule type" value="Genomic_DNA"/>
</dbReference>
<evidence type="ECO:0000313" key="3">
    <source>
        <dbReference type="EMBL" id="PKV18383.1"/>
    </source>
</evidence>
<dbReference type="Proteomes" id="UP000233748">
    <property type="component" value="Unassembled WGS sequence"/>
</dbReference>
<evidence type="ECO:0000313" key="4">
    <source>
        <dbReference type="Proteomes" id="UP000233720"/>
    </source>
</evidence>
<protein>
    <recommendedName>
        <fullName evidence="1">DUF6869 domain-containing protein</fullName>
    </recommendedName>
</protein>